<gene>
    <name evidence="1" type="ORF">L1987_43664</name>
</gene>
<dbReference type="EMBL" id="CM042031">
    <property type="protein sequence ID" value="KAI3784563.1"/>
    <property type="molecule type" value="Genomic_DNA"/>
</dbReference>
<evidence type="ECO:0000313" key="1">
    <source>
        <dbReference type="EMBL" id="KAI3784563.1"/>
    </source>
</evidence>
<organism evidence="1 2">
    <name type="scientific">Smallanthus sonchifolius</name>
    <dbReference type="NCBI Taxonomy" id="185202"/>
    <lineage>
        <taxon>Eukaryota</taxon>
        <taxon>Viridiplantae</taxon>
        <taxon>Streptophyta</taxon>
        <taxon>Embryophyta</taxon>
        <taxon>Tracheophyta</taxon>
        <taxon>Spermatophyta</taxon>
        <taxon>Magnoliopsida</taxon>
        <taxon>eudicotyledons</taxon>
        <taxon>Gunneridae</taxon>
        <taxon>Pentapetalae</taxon>
        <taxon>asterids</taxon>
        <taxon>campanulids</taxon>
        <taxon>Asterales</taxon>
        <taxon>Asteraceae</taxon>
        <taxon>Asteroideae</taxon>
        <taxon>Heliantheae alliance</taxon>
        <taxon>Millerieae</taxon>
        <taxon>Smallanthus</taxon>
    </lineage>
</organism>
<reference evidence="2" key="1">
    <citation type="journal article" date="2022" name="Mol. Ecol. Resour.">
        <title>The genomes of chicory, endive, great burdock and yacon provide insights into Asteraceae palaeo-polyploidization history and plant inulin production.</title>
        <authorList>
            <person name="Fan W."/>
            <person name="Wang S."/>
            <person name="Wang H."/>
            <person name="Wang A."/>
            <person name="Jiang F."/>
            <person name="Liu H."/>
            <person name="Zhao H."/>
            <person name="Xu D."/>
            <person name="Zhang Y."/>
        </authorList>
    </citation>
    <scope>NUCLEOTIDE SEQUENCE [LARGE SCALE GENOMIC DNA]</scope>
    <source>
        <strain evidence="2">cv. Yunnan</strain>
    </source>
</reference>
<comment type="caution">
    <text evidence="1">The sequence shown here is derived from an EMBL/GenBank/DDBJ whole genome shotgun (WGS) entry which is preliminary data.</text>
</comment>
<proteinExistence type="predicted"/>
<accession>A0ACB9GNB9</accession>
<dbReference type="Proteomes" id="UP001056120">
    <property type="component" value="Linkage Group LG14"/>
</dbReference>
<sequence>MKKSSFWRTKPEHGPPRSQTMSTQVNQQLKDEHGEQTEGCMAVHPFARSYKARLASPDSGTLSFVHYLIPEVFARPCNPMHDRALLILRPINRWLEFFIEVSLTHPKNTPEKAYFVVRV</sequence>
<name>A0ACB9GNB9_9ASTR</name>
<evidence type="ECO:0000313" key="2">
    <source>
        <dbReference type="Proteomes" id="UP001056120"/>
    </source>
</evidence>
<protein>
    <submittedName>
        <fullName evidence="1">Uncharacterized protein</fullName>
    </submittedName>
</protein>
<keyword evidence="2" id="KW-1185">Reference proteome</keyword>
<reference evidence="1 2" key="2">
    <citation type="journal article" date="2022" name="Mol. Ecol. Resour.">
        <title>The genomes of chicory, endive, great burdock and yacon provide insights into Asteraceae paleo-polyploidization history and plant inulin production.</title>
        <authorList>
            <person name="Fan W."/>
            <person name="Wang S."/>
            <person name="Wang H."/>
            <person name="Wang A."/>
            <person name="Jiang F."/>
            <person name="Liu H."/>
            <person name="Zhao H."/>
            <person name="Xu D."/>
            <person name="Zhang Y."/>
        </authorList>
    </citation>
    <scope>NUCLEOTIDE SEQUENCE [LARGE SCALE GENOMIC DNA]</scope>
    <source>
        <strain evidence="2">cv. Yunnan</strain>
        <tissue evidence="1">Leaves</tissue>
    </source>
</reference>